<feature type="domain" description="SWIM-type" evidence="6">
    <location>
        <begin position="228"/>
        <end position="264"/>
    </location>
</feature>
<sequence length="474" mass="54054">MGNKYPQTIIMDQCQTMMNAIEIVFPKTRHRLCQWHIKKNAPSYFGSLNNNVEFRNLFKKLMKGCESEAEFEDTWNEMITNHGCHQNSWLNNMYKLRDKWSIAFNGDDFNVGLKATSRSESANHVLKEISDKTTSLYNFVIAFEGLVMRWRAREKAEDFSCKQGKPTRVVKHSSLLIHAANVYTNTIYRLFEYELMNGTMANSKSGKYSCGGTLFMFEVVSQETNRVRTVSFDMDTMVVKCNCKKFESTGILCGHALLVLTRENVHEIPLRYISRRWTKDVKNRVDIVVNGGIGIGNVLSESEMVYSNQIMRFTTELVEKSKQSVEAKEILIRCLEQAASNIDKLNLEDKSPACQGFGVLNASNNMEGVHLNKEMVVFDPPIKSKGVPYARPRSFWEKGKNKKSRSSESSRTSKPQANKELQASHQSTRLTDYVPTIPKACEQDTFLVLSAPSVLNQIHTPINPFVGQQLYEPI</sequence>
<evidence type="ECO:0000256" key="3">
    <source>
        <dbReference type="ARBA" id="ARBA00022833"/>
    </source>
</evidence>
<keyword evidence="3" id="KW-0862">Zinc</keyword>
<accession>A0AAV6XH62</accession>
<evidence type="ECO:0000256" key="5">
    <source>
        <dbReference type="SAM" id="MobiDB-lite"/>
    </source>
</evidence>
<protein>
    <recommendedName>
        <fullName evidence="6">SWIM-type domain-containing protein</fullName>
    </recommendedName>
</protein>
<evidence type="ECO:0000256" key="1">
    <source>
        <dbReference type="ARBA" id="ARBA00022723"/>
    </source>
</evidence>
<dbReference type="PROSITE" id="PS50966">
    <property type="entry name" value="ZF_SWIM"/>
    <property type="match status" value="1"/>
</dbReference>
<dbReference type="PANTHER" id="PTHR47718:SF17">
    <property type="entry name" value="PROTEIN FAR1-RELATED SEQUENCE 5-LIKE"/>
    <property type="match status" value="1"/>
</dbReference>
<dbReference type="Pfam" id="PF10551">
    <property type="entry name" value="MULE"/>
    <property type="match status" value="1"/>
</dbReference>
<dbReference type="Proteomes" id="UP000826271">
    <property type="component" value="Unassembled WGS sequence"/>
</dbReference>
<gene>
    <name evidence="7" type="ORF">BUALT_Bualt06G0042200</name>
</gene>
<organism evidence="7 8">
    <name type="scientific">Buddleja alternifolia</name>
    <dbReference type="NCBI Taxonomy" id="168488"/>
    <lineage>
        <taxon>Eukaryota</taxon>
        <taxon>Viridiplantae</taxon>
        <taxon>Streptophyta</taxon>
        <taxon>Embryophyta</taxon>
        <taxon>Tracheophyta</taxon>
        <taxon>Spermatophyta</taxon>
        <taxon>Magnoliopsida</taxon>
        <taxon>eudicotyledons</taxon>
        <taxon>Gunneridae</taxon>
        <taxon>Pentapetalae</taxon>
        <taxon>asterids</taxon>
        <taxon>lamiids</taxon>
        <taxon>Lamiales</taxon>
        <taxon>Scrophulariaceae</taxon>
        <taxon>Buddlejeae</taxon>
        <taxon>Buddleja</taxon>
    </lineage>
</organism>
<dbReference type="InterPro" id="IPR006564">
    <property type="entry name" value="Znf_PMZ"/>
</dbReference>
<keyword evidence="2 4" id="KW-0863">Zinc-finger</keyword>
<dbReference type="GO" id="GO:0008270">
    <property type="term" value="F:zinc ion binding"/>
    <property type="evidence" value="ECO:0007669"/>
    <property type="project" value="UniProtKB-KW"/>
</dbReference>
<dbReference type="InterPro" id="IPR007527">
    <property type="entry name" value="Znf_SWIM"/>
</dbReference>
<dbReference type="PANTHER" id="PTHR47718">
    <property type="entry name" value="OS01G0519700 PROTEIN"/>
    <property type="match status" value="1"/>
</dbReference>
<evidence type="ECO:0000256" key="4">
    <source>
        <dbReference type="PROSITE-ProRule" id="PRU00325"/>
    </source>
</evidence>
<evidence type="ECO:0000259" key="6">
    <source>
        <dbReference type="PROSITE" id="PS50966"/>
    </source>
</evidence>
<keyword evidence="1" id="KW-0479">Metal-binding</keyword>
<evidence type="ECO:0000313" key="7">
    <source>
        <dbReference type="EMBL" id="KAG8380690.1"/>
    </source>
</evidence>
<evidence type="ECO:0000313" key="8">
    <source>
        <dbReference type="Proteomes" id="UP000826271"/>
    </source>
</evidence>
<feature type="region of interest" description="Disordered" evidence="5">
    <location>
        <begin position="393"/>
        <end position="429"/>
    </location>
</feature>
<keyword evidence="8" id="KW-1185">Reference proteome</keyword>
<evidence type="ECO:0000256" key="2">
    <source>
        <dbReference type="ARBA" id="ARBA00022771"/>
    </source>
</evidence>
<comment type="caution">
    <text evidence="7">The sequence shown here is derived from an EMBL/GenBank/DDBJ whole genome shotgun (WGS) entry which is preliminary data.</text>
</comment>
<dbReference type="EMBL" id="WHWC01000006">
    <property type="protein sequence ID" value="KAG8380690.1"/>
    <property type="molecule type" value="Genomic_DNA"/>
</dbReference>
<feature type="compositionally biased region" description="Polar residues" evidence="5">
    <location>
        <begin position="415"/>
        <end position="429"/>
    </location>
</feature>
<name>A0AAV6XH62_9LAMI</name>
<dbReference type="InterPro" id="IPR018289">
    <property type="entry name" value="MULE_transposase_dom"/>
</dbReference>
<proteinExistence type="predicted"/>
<dbReference type="SMART" id="SM00575">
    <property type="entry name" value="ZnF_PMZ"/>
    <property type="match status" value="1"/>
</dbReference>
<reference evidence="7" key="1">
    <citation type="submission" date="2019-10" db="EMBL/GenBank/DDBJ databases">
        <authorList>
            <person name="Zhang R."/>
            <person name="Pan Y."/>
            <person name="Wang J."/>
            <person name="Ma R."/>
            <person name="Yu S."/>
        </authorList>
    </citation>
    <scope>NUCLEOTIDE SEQUENCE</scope>
    <source>
        <strain evidence="7">LA-IB0</strain>
        <tissue evidence="7">Leaf</tissue>
    </source>
</reference>
<dbReference type="AlphaFoldDB" id="A0AAV6XH62"/>
<dbReference type="Pfam" id="PF04434">
    <property type="entry name" value="SWIM"/>
    <property type="match status" value="1"/>
</dbReference>